<evidence type="ECO:0000313" key="4">
    <source>
        <dbReference type="Proteomes" id="UP000813462"/>
    </source>
</evidence>
<name>A0A978VTR9_ZIZJJ</name>
<dbReference type="EMBL" id="JAEACU010000002">
    <property type="protein sequence ID" value="KAH7542214.1"/>
    <property type="molecule type" value="Genomic_DNA"/>
</dbReference>
<evidence type="ECO:0000256" key="1">
    <source>
        <dbReference type="SAM" id="Coils"/>
    </source>
</evidence>
<comment type="caution">
    <text evidence="3">The sequence shown here is derived from an EMBL/GenBank/DDBJ whole genome shotgun (WGS) entry which is preliminary data.</text>
</comment>
<gene>
    <name evidence="3" type="ORF">FEM48_Zijuj02G0049600</name>
</gene>
<reference evidence="3" key="1">
    <citation type="journal article" date="2021" name="Front. Plant Sci.">
        <title>Chromosome-Scale Genome Assembly for Chinese Sour Jujube and Insights Into Its Genome Evolution and Domestication Signature.</title>
        <authorList>
            <person name="Shen L.-Y."/>
            <person name="Luo H."/>
            <person name="Wang X.-L."/>
            <person name="Wang X.-M."/>
            <person name="Qiu X.-J."/>
            <person name="Liu H."/>
            <person name="Zhou S.-S."/>
            <person name="Jia K.-H."/>
            <person name="Nie S."/>
            <person name="Bao Y.-T."/>
            <person name="Zhang R.-G."/>
            <person name="Yun Q.-Z."/>
            <person name="Chai Y.-H."/>
            <person name="Lu J.-Y."/>
            <person name="Li Y."/>
            <person name="Zhao S.-W."/>
            <person name="Mao J.-F."/>
            <person name="Jia S.-G."/>
            <person name="Mao Y.-M."/>
        </authorList>
    </citation>
    <scope>NUCLEOTIDE SEQUENCE</scope>
    <source>
        <strain evidence="3">AT0</strain>
        <tissue evidence="3">Leaf</tissue>
    </source>
</reference>
<keyword evidence="1" id="KW-0175">Coiled coil</keyword>
<sequence>MDKFTPTPFKISTDELFDKFLEENKHKIPGDVRVERVSKKFADDHSGVMIHAYTLSLGVVKPQDRKVNQVDLQKALSYENRDWRYLLDPDNWGTVAVEKAVASEEQSRCKQLIQDCGEAHSGGLIKEMTTPINIKSIRLLKKQKLNINHSHSTTGSVNNHGFQEEGSTQDVVRNPSRFLHSAQEAAAAAQTFHSGQNLPNSHASMPIAPSLPPHLLGDNDPQAGTRIDFNFNCMDLLHSLFLGKDIDDHQGSEKHLSDPFLKAIQSLEHKPFEEVCVEAARSVGKVGILIVYLMNRIKCQNATIKDLQATIERLNKELEESQLDVGKEALRFENPRATQKESVLDFKKELRNMEKSFQLQIESLKKDNAEIMGRLTQFGEMNSRQQNQPHCSPFWPMSAASEQDMVDCLAMLREHSFSNPNQISKNGIEIGCPSRVNTNRNLPGDDGLGLTVEANHGSRQSGHERTKLQ</sequence>
<evidence type="ECO:0000313" key="3">
    <source>
        <dbReference type="EMBL" id="KAH7542214.1"/>
    </source>
</evidence>
<accession>A0A978VTR9</accession>
<feature type="coiled-coil region" evidence="1">
    <location>
        <begin position="297"/>
        <end position="367"/>
    </location>
</feature>
<dbReference type="AlphaFoldDB" id="A0A978VTR9"/>
<dbReference type="Proteomes" id="UP000813462">
    <property type="component" value="Unassembled WGS sequence"/>
</dbReference>
<protein>
    <submittedName>
        <fullName evidence="3">Uncharacterized protein</fullName>
    </submittedName>
</protein>
<feature type="region of interest" description="Disordered" evidence="2">
    <location>
        <begin position="446"/>
        <end position="469"/>
    </location>
</feature>
<evidence type="ECO:0000256" key="2">
    <source>
        <dbReference type="SAM" id="MobiDB-lite"/>
    </source>
</evidence>
<organism evidence="3 4">
    <name type="scientific">Ziziphus jujuba var. spinosa</name>
    <dbReference type="NCBI Taxonomy" id="714518"/>
    <lineage>
        <taxon>Eukaryota</taxon>
        <taxon>Viridiplantae</taxon>
        <taxon>Streptophyta</taxon>
        <taxon>Embryophyta</taxon>
        <taxon>Tracheophyta</taxon>
        <taxon>Spermatophyta</taxon>
        <taxon>Magnoliopsida</taxon>
        <taxon>eudicotyledons</taxon>
        <taxon>Gunneridae</taxon>
        <taxon>Pentapetalae</taxon>
        <taxon>rosids</taxon>
        <taxon>fabids</taxon>
        <taxon>Rosales</taxon>
        <taxon>Rhamnaceae</taxon>
        <taxon>Paliureae</taxon>
        <taxon>Ziziphus</taxon>
    </lineage>
</organism>
<proteinExistence type="predicted"/>